<comment type="caution">
    <text evidence="3">The sequence shown here is derived from an EMBL/GenBank/DDBJ whole genome shotgun (WGS) entry which is preliminary data.</text>
</comment>
<keyword evidence="1" id="KW-1133">Transmembrane helix</keyword>
<feature type="transmembrane region" description="Helical" evidence="1">
    <location>
        <begin position="355"/>
        <end position="374"/>
    </location>
</feature>
<feature type="transmembrane region" description="Helical" evidence="1">
    <location>
        <begin position="203"/>
        <end position="221"/>
    </location>
</feature>
<name>A0A3R7M4J2_PENVA</name>
<feature type="transmembrane region" description="Helical" evidence="1">
    <location>
        <begin position="283"/>
        <end position="304"/>
    </location>
</feature>
<keyword evidence="1" id="KW-0812">Transmembrane</keyword>
<evidence type="ECO:0000313" key="4">
    <source>
        <dbReference type="Proteomes" id="UP000283509"/>
    </source>
</evidence>
<accession>A0A3R7M4J2</accession>
<keyword evidence="2" id="KW-0732">Signal</keyword>
<feature type="transmembrane region" description="Helical" evidence="1">
    <location>
        <begin position="381"/>
        <end position="408"/>
    </location>
</feature>
<feature type="signal peptide" evidence="2">
    <location>
        <begin position="1"/>
        <end position="15"/>
    </location>
</feature>
<proteinExistence type="predicted"/>
<reference evidence="3 4" key="2">
    <citation type="submission" date="2019-01" db="EMBL/GenBank/DDBJ databases">
        <title>The decoding of complex shrimp genome reveals the adaptation for benthos swimmer, frequently molting mechanism and breeding impact on genome.</title>
        <authorList>
            <person name="Sun Y."/>
            <person name="Gao Y."/>
            <person name="Yu Y."/>
        </authorList>
    </citation>
    <scope>NUCLEOTIDE SEQUENCE [LARGE SCALE GENOMIC DNA]</scope>
    <source>
        <tissue evidence="3">Muscle</tissue>
    </source>
</reference>
<evidence type="ECO:0000313" key="3">
    <source>
        <dbReference type="EMBL" id="ROT66998.1"/>
    </source>
</evidence>
<sequence length="511" mass="56403">MFLLSLLFFPSHVLSSFPFPSLPSSVILLPLSIPLSFPLCSLSLILMLSLFFVNHVTSLFFSLLLFLSSLLLCPPFPQSPSHFFPLYLLFFCSFLPSSALSSCIPHSLFLFWRFHPSFSLSPSLLSISPSLYPSPFVSISLLPPFPPPFRSLLSCFPSLHPPSLLPSSPSRFCRSFALLSFYSSPFLCSLSLLSLFSPLLLQLFPFSLLLSVSLPSFNLPFSLSFSSHLPLSFALFCSSPLVFSLFFSFLSSSFIRPSLLLSFRFLPPLSPFLCSPSFSLPPFAALLSHSASFSFSSSLFLLFILLPSSPSFPSSFIILSFSPSLVFPLLSSFPLPSPAFLLSPLSLISSFPSLFYPSFLLPHPLFSYSLSLFFSSSFPPFFLTLLSLFLLSSFSFSLALFPPFLIYYSSFFASPSILPCSSPSLISSFSFHLSLPLLPSIPSLSPPFLLSLLHFSFLYSHSLSLVFIPLSLLASPSPILLSSTPPPHRQTNTRWRVKILLSCVGPTRGSD</sequence>
<feature type="transmembrane region" description="Helical" evidence="1">
    <location>
        <begin position="448"/>
        <end position="473"/>
    </location>
</feature>
<feature type="transmembrane region" description="Helical" evidence="1">
    <location>
        <begin position="83"/>
        <end position="112"/>
    </location>
</feature>
<feature type="transmembrane region" description="Helical" evidence="1">
    <location>
        <begin position="176"/>
        <end position="197"/>
    </location>
</feature>
<reference evidence="3 4" key="1">
    <citation type="submission" date="2018-04" db="EMBL/GenBank/DDBJ databases">
        <authorList>
            <person name="Zhang X."/>
            <person name="Yuan J."/>
            <person name="Li F."/>
            <person name="Xiang J."/>
        </authorList>
    </citation>
    <scope>NUCLEOTIDE SEQUENCE [LARGE SCALE GENOMIC DNA]</scope>
    <source>
        <tissue evidence="3">Muscle</tissue>
    </source>
</reference>
<dbReference type="AlphaFoldDB" id="A0A3R7M4J2"/>
<feature type="chain" id="PRO_5018542372" evidence="2">
    <location>
        <begin position="16"/>
        <end position="511"/>
    </location>
</feature>
<keyword evidence="4" id="KW-1185">Reference proteome</keyword>
<evidence type="ECO:0000256" key="2">
    <source>
        <dbReference type="SAM" id="SignalP"/>
    </source>
</evidence>
<feature type="transmembrane region" description="Helical" evidence="1">
    <location>
        <begin position="26"/>
        <end position="52"/>
    </location>
</feature>
<evidence type="ECO:0000256" key="1">
    <source>
        <dbReference type="SAM" id="Phobius"/>
    </source>
</evidence>
<feature type="transmembrane region" description="Helical" evidence="1">
    <location>
        <begin position="59"/>
        <end position="77"/>
    </location>
</feature>
<gene>
    <name evidence="3" type="ORF">C7M84_014949</name>
</gene>
<organism evidence="3 4">
    <name type="scientific">Penaeus vannamei</name>
    <name type="common">Whiteleg shrimp</name>
    <name type="synonym">Litopenaeus vannamei</name>
    <dbReference type="NCBI Taxonomy" id="6689"/>
    <lineage>
        <taxon>Eukaryota</taxon>
        <taxon>Metazoa</taxon>
        <taxon>Ecdysozoa</taxon>
        <taxon>Arthropoda</taxon>
        <taxon>Crustacea</taxon>
        <taxon>Multicrustacea</taxon>
        <taxon>Malacostraca</taxon>
        <taxon>Eumalacostraca</taxon>
        <taxon>Eucarida</taxon>
        <taxon>Decapoda</taxon>
        <taxon>Dendrobranchiata</taxon>
        <taxon>Penaeoidea</taxon>
        <taxon>Penaeidae</taxon>
        <taxon>Penaeus</taxon>
    </lineage>
</organism>
<feature type="transmembrane region" description="Helical" evidence="1">
    <location>
        <begin position="233"/>
        <end position="255"/>
    </location>
</feature>
<dbReference type="EMBL" id="QCYY01002868">
    <property type="protein sequence ID" value="ROT66998.1"/>
    <property type="molecule type" value="Genomic_DNA"/>
</dbReference>
<feature type="transmembrane region" description="Helical" evidence="1">
    <location>
        <begin position="316"/>
        <end position="335"/>
    </location>
</feature>
<protein>
    <submittedName>
        <fullName evidence="3">Uncharacterized protein</fullName>
    </submittedName>
</protein>
<keyword evidence="1" id="KW-0472">Membrane</keyword>
<dbReference type="Proteomes" id="UP000283509">
    <property type="component" value="Unassembled WGS sequence"/>
</dbReference>